<gene>
    <name evidence="1" type="ORF">SAMN05421684_0119</name>
</gene>
<sequence>MISKAWGETLGKPGGQPVDNFASLCAKTSLWIGGRVTRRFLHMFDTGG</sequence>
<dbReference type="AlphaFoldDB" id="A0A1H3KFF5"/>
<keyword evidence="2" id="KW-1185">Reference proteome</keyword>
<name>A0A1H3KFF5_9ACTN</name>
<evidence type="ECO:0000313" key="1">
    <source>
        <dbReference type="EMBL" id="SDY50932.1"/>
    </source>
</evidence>
<dbReference type="EMBL" id="FNQB01000001">
    <property type="protein sequence ID" value="SDY50932.1"/>
    <property type="molecule type" value="Genomic_DNA"/>
</dbReference>
<protein>
    <submittedName>
        <fullName evidence="1">Uncharacterized protein</fullName>
    </submittedName>
</protein>
<dbReference type="Proteomes" id="UP000199632">
    <property type="component" value="Unassembled WGS sequence"/>
</dbReference>
<organism evidence="1 2">
    <name type="scientific">Asanoa ishikariensis</name>
    <dbReference type="NCBI Taxonomy" id="137265"/>
    <lineage>
        <taxon>Bacteria</taxon>
        <taxon>Bacillati</taxon>
        <taxon>Actinomycetota</taxon>
        <taxon>Actinomycetes</taxon>
        <taxon>Micromonosporales</taxon>
        <taxon>Micromonosporaceae</taxon>
        <taxon>Asanoa</taxon>
    </lineage>
</organism>
<proteinExistence type="predicted"/>
<reference evidence="2" key="1">
    <citation type="submission" date="2016-10" db="EMBL/GenBank/DDBJ databases">
        <authorList>
            <person name="Varghese N."/>
            <person name="Submissions S."/>
        </authorList>
    </citation>
    <scope>NUCLEOTIDE SEQUENCE [LARGE SCALE GENOMIC DNA]</scope>
    <source>
        <strain evidence="2">DSM 44718</strain>
    </source>
</reference>
<accession>A0A1H3KFF5</accession>
<evidence type="ECO:0000313" key="2">
    <source>
        <dbReference type="Proteomes" id="UP000199632"/>
    </source>
</evidence>